<name>A8RZS2_ENTBW</name>
<sequence>MILKTHRRNAAGRSAGTFAGLRAGYLCRMPAFYK</sequence>
<protein>
    <submittedName>
        <fullName evidence="1">Uncharacterized protein</fullName>
    </submittedName>
</protein>
<dbReference type="AlphaFoldDB" id="A8RZS2"/>
<proteinExistence type="predicted"/>
<accession>A8RZS2</accession>
<reference evidence="1 2" key="2">
    <citation type="submission" date="2007-09" db="EMBL/GenBank/DDBJ databases">
        <title>Draft genome sequence of Clostridium bolteae (ATCC BAA-613).</title>
        <authorList>
            <person name="Sudarsanam P."/>
            <person name="Ley R."/>
            <person name="Guruge J."/>
            <person name="Turnbaugh P.J."/>
            <person name="Mahowald M."/>
            <person name="Liep D."/>
            <person name="Gordon J."/>
        </authorList>
    </citation>
    <scope>NUCLEOTIDE SEQUENCE [LARGE SCALE GENOMIC DNA]</scope>
    <source>
        <strain evidence="2">ATCC BAA-613 / DSM 15670 / CCUG 46953 / JCM 12243 / WAL 16351</strain>
    </source>
</reference>
<dbReference type="EMBL" id="ABCC02000040">
    <property type="protein sequence ID" value="EDP14320.1"/>
    <property type="molecule type" value="Genomic_DNA"/>
</dbReference>
<evidence type="ECO:0000313" key="1">
    <source>
        <dbReference type="EMBL" id="EDP14320.1"/>
    </source>
</evidence>
<dbReference type="HOGENOM" id="CLU_3372974_0_0_9"/>
<evidence type="ECO:0000313" key="2">
    <source>
        <dbReference type="Proteomes" id="UP000005396"/>
    </source>
</evidence>
<gene>
    <name evidence="1" type="ORF">CLOBOL_05488</name>
</gene>
<comment type="caution">
    <text evidence="1">The sequence shown here is derived from an EMBL/GenBank/DDBJ whole genome shotgun (WGS) entry which is preliminary data.</text>
</comment>
<reference evidence="1 2" key="1">
    <citation type="submission" date="2007-08" db="EMBL/GenBank/DDBJ databases">
        <authorList>
            <person name="Fulton L."/>
            <person name="Clifton S."/>
            <person name="Fulton B."/>
            <person name="Xu J."/>
            <person name="Minx P."/>
            <person name="Pepin K.H."/>
            <person name="Johnson M."/>
            <person name="Thiruvilangam P."/>
            <person name="Bhonagiri V."/>
            <person name="Nash W.E."/>
            <person name="Mardis E.R."/>
            <person name="Wilson R.K."/>
        </authorList>
    </citation>
    <scope>NUCLEOTIDE SEQUENCE [LARGE SCALE GENOMIC DNA]</scope>
    <source>
        <strain evidence="2">ATCC BAA-613 / DSM 15670 / CCUG 46953 / JCM 12243 / WAL 16351</strain>
    </source>
</reference>
<organism evidence="1 2">
    <name type="scientific">Enterocloster bolteae (strain ATCC BAA-613 / DSM 15670 / CCUG 46953 / JCM 12243 / WAL 16351)</name>
    <name type="common">Clostridium bolteae</name>
    <dbReference type="NCBI Taxonomy" id="411902"/>
    <lineage>
        <taxon>Bacteria</taxon>
        <taxon>Bacillati</taxon>
        <taxon>Bacillota</taxon>
        <taxon>Clostridia</taxon>
        <taxon>Lachnospirales</taxon>
        <taxon>Lachnospiraceae</taxon>
        <taxon>Enterocloster</taxon>
    </lineage>
</organism>
<dbReference type="Proteomes" id="UP000005396">
    <property type="component" value="Unassembled WGS sequence"/>
</dbReference>
<dbReference type="PaxDb" id="411902-CLOBOL_05488"/>